<dbReference type="GO" id="GO:0000105">
    <property type="term" value="P:L-histidine biosynthetic process"/>
    <property type="evidence" value="ECO:0007669"/>
    <property type="project" value="UniProtKB-UniPathway"/>
</dbReference>
<keyword evidence="5" id="KW-0547">Nucleotide-binding</keyword>
<evidence type="ECO:0000256" key="2">
    <source>
        <dbReference type="ARBA" id="ARBA00005204"/>
    </source>
</evidence>
<keyword evidence="8" id="KW-0368">Histidine biosynthesis</keyword>
<dbReference type="SUPFAM" id="SSF101386">
    <property type="entry name" value="all-alpha NTP pyrophosphatases"/>
    <property type="match status" value="1"/>
</dbReference>
<dbReference type="Gene3D" id="1.10.287.1080">
    <property type="entry name" value="MazG-like"/>
    <property type="match status" value="1"/>
</dbReference>
<evidence type="ECO:0000256" key="1">
    <source>
        <dbReference type="ARBA" id="ARBA00001460"/>
    </source>
</evidence>
<dbReference type="PANTHER" id="PTHR42945">
    <property type="entry name" value="HISTIDINE BIOSYNTHESIS BIFUNCTIONAL PROTEIN"/>
    <property type="match status" value="1"/>
</dbReference>
<dbReference type="Proteomes" id="UP000275348">
    <property type="component" value="Unassembled WGS sequence"/>
</dbReference>
<sequence>MDLNNLHNIETTEVKKEKKFPFLKKLELMMEEAKLQDAKKSKMKRVHKKGTSQIAKKMGEEAVEMVIASSQDDDQAFLEESADVFFYYLMALHDRGFELKDVLEILKKRHKK</sequence>
<dbReference type="CDD" id="cd11534">
    <property type="entry name" value="NTP-PPase_HisIE_like"/>
    <property type="match status" value="1"/>
</dbReference>
<comment type="catalytic activity">
    <reaction evidence="1">
        <text>1-(5-phospho-beta-D-ribosyl)-ATP + H2O = 1-(5-phospho-beta-D-ribosyl)-5'-AMP + diphosphate + H(+)</text>
        <dbReference type="Rhea" id="RHEA:22828"/>
        <dbReference type="ChEBI" id="CHEBI:15377"/>
        <dbReference type="ChEBI" id="CHEBI:15378"/>
        <dbReference type="ChEBI" id="CHEBI:33019"/>
        <dbReference type="ChEBI" id="CHEBI:59457"/>
        <dbReference type="ChEBI" id="CHEBI:73183"/>
        <dbReference type="EC" id="3.6.1.31"/>
    </reaction>
</comment>
<name>A0A3L9M3Q0_9FLAO</name>
<evidence type="ECO:0000256" key="7">
    <source>
        <dbReference type="ARBA" id="ARBA00022840"/>
    </source>
</evidence>
<dbReference type="AlphaFoldDB" id="A0A3L9M3Q0"/>
<comment type="caution">
    <text evidence="9">The sequence shown here is derived from an EMBL/GenBank/DDBJ whole genome shotgun (WGS) entry which is preliminary data.</text>
</comment>
<dbReference type="GO" id="GO:0005524">
    <property type="term" value="F:ATP binding"/>
    <property type="evidence" value="ECO:0007669"/>
    <property type="project" value="UniProtKB-KW"/>
</dbReference>
<dbReference type="UniPathway" id="UPA00031">
    <property type="reaction ID" value="UER00007"/>
</dbReference>
<keyword evidence="6 9" id="KW-0378">Hydrolase</keyword>
<dbReference type="EMBL" id="RDOJ01000017">
    <property type="protein sequence ID" value="RLZ07548.1"/>
    <property type="molecule type" value="Genomic_DNA"/>
</dbReference>
<evidence type="ECO:0000256" key="3">
    <source>
        <dbReference type="ARBA" id="ARBA00012414"/>
    </source>
</evidence>
<protein>
    <recommendedName>
        <fullName evidence="3">phosphoribosyl-ATP diphosphatase</fullName>
        <ecNumber evidence="3">3.6.1.31</ecNumber>
    </recommendedName>
</protein>
<dbReference type="InterPro" id="IPR008179">
    <property type="entry name" value="HisE"/>
</dbReference>
<proteinExistence type="predicted"/>
<dbReference type="InterPro" id="IPR021130">
    <property type="entry name" value="PRib-ATP_PPHydrolase-like"/>
</dbReference>
<organism evidence="9 10">
    <name type="scientific">Faecalibacter macacae</name>
    <dbReference type="NCBI Taxonomy" id="1859289"/>
    <lineage>
        <taxon>Bacteria</taxon>
        <taxon>Pseudomonadati</taxon>
        <taxon>Bacteroidota</taxon>
        <taxon>Flavobacteriia</taxon>
        <taxon>Flavobacteriales</taxon>
        <taxon>Weeksellaceae</taxon>
        <taxon>Faecalibacter</taxon>
    </lineage>
</organism>
<dbReference type="OrthoDB" id="9795769at2"/>
<dbReference type="EC" id="3.6.1.31" evidence="3"/>
<dbReference type="Pfam" id="PF01503">
    <property type="entry name" value="PRA-PH"/>
    <property type="match status" value="1"/>
</dbReference>
<gene>
    <name evidence="9" type="primary">hisE</name>
    <name evidence="9" type="ORF">EAH69_11290</name>
</gene>
<evidence type="ECO:0000256" key="8">
    <source>
        <dbReference type="ARBA" id="ARBA00023102"/>
    </source>
</evidence>
<evidence type="ECO:0000313" key="9">
    <source>
        <dbReference type="EMBL" id="RLZ07548.1"/>
    </source>
</evidence>
<evidence type="ECO:0000256" key="4">
    <source>
        <dbReference type="ARBA" id="ARBA00022605"/>
    </source>
</evidence>
<comment type="pathway">
    <text evidence="2">Amino-acid biosynthesis; L-histidine biosynthesis; L-histidine from 5-phospho-alpha-D-ribose 1-diphosphate: step 2/9.</text>
</comment>
<keyword evidence="7" id="KW-0067">ATP-binding</keyword>
<evidence type="ECO:0000313" key="10">
    <source>
        <dbReference type="Proteomes" id="UP000275348"/>
    </source>
</evidence>
<accession>A0A3L9M3Q0</accession>
<reference evidence="9 10" key="1">
    <citation type="submission" date="2018-10" db="EMBL/GenBank/DDBJ databases">
        <authorList>
            <person name="Chen X."/>
        </authorList>
    </citation>
    <scope>NUCLEOTIDE SEQUENCE [LARGE SCALE GENOMIC DNA]</scope>
    <source>
        <strain evidence="9 10">YIM 102668</strain>
    </source>
</reference>
<evidence type="ECO:0000256" key="5">
    <source>
        <dbReference type="ARBA" id="ARBA00022741"/>
    </source>
</evidence>
<evidence type="ECO:0000256" key="6">
    <source>
        <dbReference type="ARBA" id="ARBA00022801"/>
    </source>
</evidence>
<keyword evidence="4" id="KW-0028">Amino-acid biosynthesis</keyword>
<dbReference type="PANTHER" id="PTHR42945:SF1">
    <property type="entry name" value="HISTIDINE BIOSYNTHESIS BIFUNCTIONAL PROTEIN HIS7"/>
    <property type="match status" value="1"/>
</dbReference>
<keyword evidence="10" id="KW-1185">Reference proteome</keyword>
<dbReference type="GO" id="GO:0004636">
    <property type="term" value="F:phosphoribosyl-ATP diphosphatase activity"/>
    <property type="evidence" value="ECO:0007669"/>
    <property type="project" value="UniProtKB-EC"/>
</dbReference>
<dbReference type="NCBIfam" id="TIGR03188">
    <property type="entry name" value="histidine_hisI"/>
    <property type="match status" value="1"/>
</dbReference>
<dbReference type="RefSeq" id="WP_121935314.1">
    <property type="nucleotide sequence ID" value="NZ_RDOJ01000017.1"/>
</dbReference>